<keyword evidence="2" id="KW-1185">Reference proteome</keyword>
<comment type="caution">
    <text evidence="1">The sequence shown here is derived from an EMBL/GenBank/DDBJ whole genome shotgun (WGS) entry which is preliminary data.</text>
</comment>
<dbReference type="Proteomes" id="UP000265703">
    <property type="component" value="Unassembled WGS sequence"/>
</dbReference>
<organism evidence="1 2">
    <name type="scientific">Glomus cerebriforme</name>
    <dbReference type="NCBI Taxonomy" id="658196"/>
    <lineage>
        <taxon>Eukaryota</taxon>
        <taxon>Fungi</taxon>
        <taxon>Fungi incertae sedis</taxon>
        <taxon>Mucoromycota</taxon>
        <taxon>Glomeromycotina</taxon>
        <taxon>Glomeromycetes</taxon>
        <taxon>Glomerales</taxon>
        <taxon>Glomeraceae</taxon>
        <taxon>Glomus</taxon>
    </lineage>
</organism>
<evidence type="ECO:0000313" key="1">
    <source>
        <dbReference type="EMBL" id="RIA86592.1"/>
    </source>
</evidence>
<accession>A0A397SLR7</accession>
<proteinExistence type="predicted"/>
<gene>
    <name evidence="1" type="ORF">C1645_779392</name>
</gene>
<evidence type="ECO:0000313" key="2">
    <source>
        <dbReference type="Proteomes" id="UP000265703"/>
    </source>
</evidence>
<reference evidence="1 2" key="1">
    <citation type="submission" date="2018-06" db="EMBL/GenBank/DDBJ databases">
        <title>Comparative genomics reveals the genomic features of Rhizophagus irregularis, R. cerebriforme, R. diaphanum and Gigaspora rosea, and their symbiotic lifestyle signature.</title>
        <authorList>
            <person name="Morin E."/>
            <person name="San Clemente H."/>
            <person name="Chen E.C.H."/>
            <person name="De La Providencia I."/>
            <person name="Hainaut M."/>
            <person name="Kuo A."/>
            <person name="Kohler A."/>
            <person name="Murat C."/>
            <person name="Tang N."/>
            <person name="Roy S."/>
            <person name="Loubradou J."/>
            <person name="Henrissat B."/>
            <person name="Grigoriev I.V."/>
            <person name="Corradi N."/>
            <person name="Roux C."/>
            <person name="Martin F.M."/>
        </authorList>
    </citation>
    <scope>NUCLEOTIDE SEQUENCE [LARGE SCALE GENOMIC DNA]</scope>
    <source>
        <strain evidence="1 2">DAOM 227022</strain>
    </source>
</reference>
<protein>
    <submittedName>
        <fullName evidence="1">Uncharacterized protein</fullName>
    </submittedName>
</protein>
<sequence>MFENWKEAENKLKEIFPDKQIRCKIRGALLKTSSEDRLLYFVGDNEEIKLTLLTLLPGKHLLLI</sequence>
<dbReference type="EMBL" id="QKYT01000355">
    <property type="protein sequence ID" value="RIA86592.1"/>
    <property type="molecule type" value="Genomic_DNA"/>
</dbReference>
<dbReference type="AlphaFoldDB" id="A0A397SLR7"/>
<name>A0A397SLR7_9GLOM</name>